<evidence type="ECO:0000256" key="8">
    <source>
        <dbReference type="ARBA" id="ARBA00023273"/>
    </source>
</evidence>
<feature type="coiled-coil region" evidence="10">
    <location>
        <begin position="166"/>
        <end position="193"/>
    </location>
</feature>
<comment type="subunit">
    <text evidence="9">Microtubule inner protein component of sperm flagellar doublet microtubules.</text>
</comment>
<dbReference type="EMBL" id="JALNTZ010000003">
    <property type="protein sequence ID" value="KAJ3658979.1"/>
    <property type="molecule type" value="Genomic_DNA"/>
</dbReference>
<keyword evidence="4" id="KW-0282">Flagellum</keyword>
<evidence type="ECO:0000256" key="5">
    <source>
        <dbReference type="ARBA" id="ARBA00023054"/>
    </source>
</evidence>
<dbReference type="Pfam" id="PF05914">
    <property type="entry name" value="RIB43A"/>
    <property type="match status" value="1"/>
</dbReference>
<keyword evidence="3" id="KW-0963">Cytoplasm</keyword>
<dbReference type="PANTHER" id="PTHR14517:SF6">
    <property type="entry name" value="RE41410P"/>
    <property type="match status" value="1"/>
</dbReference>
<accession>A0AA38ITB1</accession>
<evidence type="ECO:0000256" key="9">
    <source>
        <dbReference type="ARBA" id="ARBA00046435"/>
    </source>
</evidence>
<name>A0AA38ITB1_9CUCU</name>
<proteinExistence type="inferred from homology"/>
<sequence>MLNFQLTTERDRREAALIEKRRALEEERKKRIFNPRQRLFGIDYGTLQRQIEEKRKREAEQARIDRIFDEQRVKNDEIALALEKKEKQERLKLEQEINYFRMCCQRPEDRREFDLNDPHQMKKAIPARACDDDPRLGPSAAQKFEGEDLASAERAKVQRDQVKAWLDQQIMEKEAADKERKAAEEAYREAIMARDQRALQLDKMEKECRKRLEEACIRFNRALADERKMEEVSRLKHEHEDALAEMYNFMTSDLLTENPDVSQSNLGPHRRIGYLYKGMTAEEKQKVREYQLAQIQDAKKQKELEKRMDREYEDFLNGTQQTISLMDKEELRKHREFIRSLAEDNKKLAEEQKLRKEFMEKVVYTNRPTQEFYDQFNKSTR</sequence>
<evidence type="ECO:0000256" key="2">
    <source>
        <dbReference type="ARBA" id="ARBA00006875"/>
    </source>
</evidence>
<keyword evidence="7" id="KW-0206">Cytoskeleton</keyword>
<evidence type="ECO:0000256" key="4">
    <source>
        <dbReference type="ARBA" id="ARBA00022846"/>
    </source>
</evidence>
<evidence type="ECO:0000313" key="12">
    <source>
        <dbReference type="Proteomes" id="UP001168821"/>
    </source>
</evidence>
<dbReference type="PANTHER" id="PTHR14517">
    <property type="entry name" value="RIB43A-RELATED"/>
    <property type="match status" value="1"/>
</dbReference>
<evidence type="ECO:0000256" key="3">
    <source>
        <dbReference type="ARBA" id="ARBA00022490"/>
    </source>
</evidence>
<evidence type="ECO:0000256" key="1">
    <source>
        <dbReference type="ARBA" id="ARBA00004611"/>
    </source>
</evidence>
<reference evidence="11" key="1">
    <citation type="journal article" date="2023" name="G3 (Bethesda)">
        <title>Whole genome assemblies of Zophobas morio and Tenebrio molitor.</title>
        <authorList>
            <person name="Kaur S."/>
            <person name="Stinson S.A."/>
            <person name="diCenzo G.C."/>
        </authorList>
    </citation>
    <scope>NUCLEOTIDE SEQUENCE</scope>
    <source>
        <strain evidence="11">QUZm001</strain>
    </source>
</reference>
<keyword evidence="6" id="KW-0969">Cilium</keyword>
<organism evidence="11 12">
    <name type="scientific">Zophobas morio</name>
    <dbReference type="NCBI Taxonomy" id="2755281"/>
    <lineage>
        <taxon>Eukaryota</taxon>
        <taxon>Metazoa</taxon>
        <taxon>Ecdysozoa</taxon>
        <taxon>Arthropoda</taxon>
        <taxon>Hexapoda</taxon>
        <taxon>Insecta</taxon>
        <taxon>Pterygota</taxon>
        <taxon>Neoptera</taxon>
        <taxon>Endopterygota</taxon>
        <taxon>Coleoptera</taxon>
        <taxon>Polyphaga</taxon>
        <taxon>Cucujiformia</taxon>
        <taxon>Tenebrionidae</taxon>
        <taxon>Zophobas</taxon>
    </lineage>
</organism>
<evidence type="ECO:0000256" key="6">
    <source>
        <dbReference type="ARBA" id="ARBA00023069"/>
    </source>
</evidence>
<dbReference type="Proteomes" id="UP001168821">
    <property type="component" value="Unassembled WGS sequence"/>
</dbReference>
<keyword evidence="12" id="KW-1185">Reference proteome</keyword>
<evidence type="ECO:0008006" key="13">
    <source>
        <dbReference type="Google" id="ProtNLM"/>
    </source>
</evidence>
<gene>
    <name evidence="11" type="ORF">Zmor_010689</name>
</gene>
<dbReference type="InterPro" id="IPR008805">
    <property type="entry name" value="RIB43A"/>
</dbReference>
<evidence type="ECO:0000313" key="11">
    <source>
        <dbReference type="EMBL" id="KAJ3658979.1"/>
    </source>
</evidence>
<comment type="caution">
    <text evidence="11">The sequence shown here is derived from an EMBL/GenBank/DDBJ whole genome shotgun (WGS) entry which is preliminary data.</text>
</comment>
<dbReference type="AlphaFoldDB" id="A0AA38ITB1"/>
<evidence type="ECO:0000256" key="10">
    <source>
        <dbReference type="SAM" id="Coils"/>
    </source>
</evidence>
<comment type="similarity">
    <text evidence="2">Belongs to the RIB43A family.</text>
</comment>
<evidence type="ECO:0000256" key="7">
    <source>
        <dbReference type="ARBA" id="ARBA00023212"/>
    </source>
</evidence>
<protein>
    <recommendedName>
        <fullName evidence="13">RIB43A-like with coiled-coils protein 2</fullName>
    </recommendedName>
</protein>
<comment type="subcellular location">
    <subcellularLocation>
        <location evidence="1">Cytoplasm</location>
        <location evidence="1">Cytoskeleton</location>
        <location evidence="1">Flagellum axoneme</location>
    </subcellularLocation>
</comment>
<keyword evidence="5 10" id="KW-0175">Coiled coil</keyword>
<keyword evidence="8" id="KW-0966">Cell projection</keyword>